<keyword evidence="1" id="KW-0472">Membrane</keyword>
<evidence type="ECO:0000256" key="1">
    <source>
        <dbReference type="SAM" id="Phobius"/>
    </source>
</evidence>
<feature type="transmembrane region" description="Helical" evidence="1">
    <location>
        <begin position="61"/>
        <end position="84"/>
    </location>
</feature>
<feature type="transmembrane region" description="Helical" evidence="1">
    <location>
        <begin position="253"/>
        <end position="274"/>
    </location>
</feature>
<keyword evidence="6" id="KW-1185">Reference proteome</keyword>
<keyword evidence="1" id="KW-0812">Transmembrane</keyword>
<feature type="transmembrane region" description="Helical" evidence="1">
    <location>
        <begin position="286"/>
        <end position="307"/>
    </location>
</feature>
<accession>A0A9P7NJJ4</accession>
<feature type="transmembrane region" description="Helical" evidence="1">
    <location>
        <begin position="354"/>
        <end position="377"/>
    </location>
</feature>
<dbReference type="EMBL" id="SRPW01000014">
    <property type="protein sequence ID" value="KAG6018421.1"/>
    <property type="molecule type" value="Genomic_DNA"/>
</dbReference>
<dbReference type="AlphaFoldDB" id="A0A9P7NJJ4"/>
<feature type="chain" id="PRO_5040200058" description="Integral membrane protein" evidence="2">
    <location>
        <begin position="18"/>
        <end position="394"/>
    </location>
</feature>
<name>A0A9P7NJJ4_9HYPO</name>
<dbReference type="PANTHER" id="PTHR31685:SF3">
    <property type="entry name" value="INTEGRAL MEMBRANE PROTEIN (AFU_ORTHOLOGUE AFUA_6G12730)"/>
    <property type="match status" value="1"/>
</dbReference>
<evidence type="ECO:0000256" key="2">
    <source>
        <dbReference type="SAM" id="SignalP"/>
    </source>
</evidence>
<comment type="caution">
    <text evidence="5">The sequence shown here is derived from an EMBL/GenBank/DDBJ whole genome shotgun (WGS) entry which is preliminary data.</text>
</comment>
<protein>
    <recommendedName>
        <fullName evidence="7">Integral membrane protein</fullName>
    </recommendedName>
</protein>
<evidence type="ECO:0008006" key="7">
    <source>
        <dbReference type="Google" id="ProtNLM"/>
    </source>
</evidence>
<sequence length="394" mass="43496">MTALVMNVVLLAQLGAAYQDLQMKQGDHGNAMAGGRNESSAGAQEVDLPTYFALLEGRPVLIAHVVMMIVSWVFILPVVVMLSIVRSDLAFTARTMFVVIHALAIVFGSAYNGQTPDLYPNNSHHKLLSVAFLRARQYTVELGWAWNVRPVVYRCQSWRRPSAEFVESGLIFIYGATNIFLEHLGSWGKDWSPQDLEHFSITVLFIGGGLCGIIIESSFVQDFLDTAVRSVYSSAPPDEHASGKCHISEGHRISLNLVPALVILLLGFLMSSHHQSTSTSTMLHRQWGYLLMGASFARGLTYLLIYLRPPLSVLPSRPPTELLVSFGLIAGGLVFMASSSDTIDGMIHHELNPMLLYTVTVGIAELLMAWEMIVLAIKGWALHREMRLRVTDGT</sequence>
<feature type="domain" description="DUF2427" evidence="3">
    <location>
        <begin position="57"/>
        <end position="132"/>
    </location>
</feature>
<dbReference type="Proteomes" id="UP000748025">
    <property type="component" value="Unassembled WGS sequence"/>
</dbReference>
<dbReference type="Pfam" id="PF10355">
    <property type="entry name" value="Ytp1"/>
    <property type="match status" value="1"/>
</dbReference>
<proteinExistence type="predicted"/>
<evidence type="ECO:0000259" key="4">
    <source>
        <dbReference type="Pfam" id="PF10355"/>
    </source>
</evidence>
<dbReference type="Pfam" id="PF10348">
    <property type="entry name" value="DUF2427"/>
    <property type="match status" value="1"/>
</dbReference>
<dbReference type="PANTHER" id="PTHR31685">
    <property type="entry name" value="INTEGRAL MEMBRANE PROTEIN (AFU_ORTHOLOGUE AFUA_6G12730)-RELATED"/>
    <property type="match status" value="1"/>
</dbReference>
<organism evidence="5 6">
    <name type="scientific">Claviceps pusilla</name>
    <dbReference type="NCBI Taxonomy" id="123648"/>
    <lineage>
        <taxon>Eukaryota</taxon>
        <taxon>Fungi</taxon>
        <taxon>Dikarya</taxon>
        <taxon>Ascomycota</taxon>
        <taxon>Pezizomycotina</taxon>
        <taxon>Sordariomycetes</taxon>
        <taxon>Hypocreomycetidae</taxon>
        <taxon>Hypocreales</taxon>
        <taxon>Clavicipitaceae</taxon>
        <taxon>Claviceps</taxon>
    </lineage>
</organism>
<feature type="signal peptide" evidence="2">
    <location>
        <begin position="1"/>
        <end position="17"/>
    </location>
</feature>
<dbReference type="InterPro" id="IPR018827">
    <property type="entry name" value="YTP1_C"/>
</dbReference>
<gene>
    <name evidence="5" type="ORF">E4U43_001250</name>
</gene>
<reference evidence="5" key="1">
    <citation type="journal article" date="2020" name="bioRxiv">
        <title>Whole genome comparisons of ergot fungi reveals the divergence and evolution of species within the genus Claviceps are the result of varying mechanisms driving genome evolution and host range expansion.</title>
        <authorList>
            <person name="Wyka S.A."/>
            <person name="Mondo S.J."/>
            <person name="Liu M."/>
            <person name="Dettman J."/>
            <person name="Nalam V."/>
            <person name="Broders K.D."/>
        </authorList>
    </citation>
    <scope>NUCLEOTIDE SEQUENCE</scope>
    <source>
        <strain evidence="5">CCC 602</strain>
    </source>
</reference>
<feature type="transmembrane region" description="Helical" evidence="1">
    <location>
        <begin position="91"/>
        <end position="111"/>
    </location>
</feature>
<feature type="transmembrane region" description="Helical" evidence="1">
    <location>
        <begin position="199"/>
        <end position="220"/>
    </location>
</feature>
<keyword evidence="2" id="KW-0732">Signal</keyword>
<evidence type="ECO:0000313" key="6">
    <source>
        <dbReference type="Proteomes" id="UP000748025"/>
    </source>
</evidence>
<dbReference type="OrthoDB" id="4005299at2759"/>
<feature type="domain" description="Protein YTP1-like C-terminal" evidence="4">
    <location>
        <begin position="138"/>
        <end position="379"/>
    </location>
</feature>
<evidence type="ECO:0000259" key="3">
    <source>
        <dbReference type="Pfam" id="PF10348"/>
    </source>
</evidence>
<feature type="transmembrane region" description="Helical" evidence="1">
    <location>
        <begin position="319"/>
        <end position="339"/>
    </location>
</feature>
<evidence type="ECO:0000313" key="5">
    <source>
        <dbReference type="EMBL" id="KAG6018421.1"/>
    </source>
</evidence>
<dbReference type="InterPro" id="IPR018825">
    <property type="entry name" value="DUF2427"/>
</dbReference>
<keyword evidence="1" id="KW-1133">Transmembrane helix</keyword>